<reference evidence="6 7" key="1">
    <citation type="submission" date="2022-06" db="EMBL/GenBank/DDBJ databases">
        <title>Isolation of gut microbiota from human fecal samples.</title>
        <authorList>
            <person name="Pamer E.G."/>
            <person name="Barat B."/>
            <person name="Waligurski E."/>
            <person name="Medina S."/>
            <person name="Paddock L."/>
            <person name="Mostad J."/>
        </authorList>
    </citation>
    <scope>NUCLEOTIDE SEQUENCE [LARGE SCALE GENOMIC DNA]</scope>
    <source>
        <strain evidence="6 7">SL.3.17</strain>
    </source>
</reference>
<dbReference type="Gene3D" id="3.20.70.20">
    <property type="match status" value="1"/>
</dbReference>
<dbReference type="InterPro" id="IPR000788">
    <property type="entry name" value="RNR_lg_C"/>
</dbReference>
<name>A0ABT1RUB4_9FIRM</name>
<keyword evidence="4" id="KW-0170">Cobalt</keyword>
<organism evidence="6 7">
    <name type="scientific">Anaerovorax odorimutans</name>
    <dbReference type="NCBI Taxonomy" id="109327"/>
    <lineage>
        <taxon>Bacteria</taxon>
        <taxon>Bacillati</taxon>
        <taxon>Bacillota</taxon>
        <taxon>Clostridia</taxon>
        <taxon>Peptostreptococcales</taxon>
        <taxon>Anaerovoracaceae</taxon>
        <taxon>Anaerovorax</taxon>
    </lineage>
</organism>
<dbReference type="SUPFAM" id="SSF51998">
    <property type="entry name" value="PFL-like glycyl radical enzymes"/>
    <property type="match status" value="1"/>
</dbReference>
<comment type="caution">
    <text evidence="6">The sequence shown here is derived from an EMBL/GenBank/DDBJ whole genome shotgun (WGS) entry which is preliminary data.</text>
</comment>
<feature type="domain" description="Ribonucleotide reductase large subunit C-terminal" evidence="5">
    <location>
        <begin position="26"/>
        <end position="72"/>
    </location>
</feature>
<evidence type="ECO:0000256" key="3">
    <source>
        <dbReference type="ARBA" id="ARBA00023002"/>
    </source>
</evidence>
<dbReference type="RefSeq" id="WP_256133948.1">
    <property type="nucleotide sequence ID" value="NZ_JANFXK010000257.1"/>
</dbReference>
<comment type="cofactor">
    <cofactor evidence="1">
        <name>adenosylcob(III)alamin</name>
        <dbReference type="ChEBI" id="CHEBI:18408"/>
    </cofactor>
</comment>
<evidence type="ECO:0000256" key="1">
    <source>
        <dbReference type="ARBA" id="ARBA00001922"/>
    </source>
</evidence>
<accession>A0ABT1RUB4</accession>
<evidence type="ECO:0000256" key="2">
    <source>
        <dbReference type="ARBA" id="ARBA00022628"/>
    </source>
</evidence>
<evidence type="ECO:0000313" key="6">
    <source>
        <dbReference type="EMBL" id="MCQ4638794.1"/>
    </source>
</evidence>
<gene>
    <name evidence="6" type="ORF">NE619_18890</name>
</gene>
<dbReference type="Proteomes" id="UP001524502">
    <property type="component" value="Unassembled WGS sequence"/>
</dbReference>
<dbReference type="InterPro" id="IPR050862">
    <property type="entry name" value="RdRp_reductase_class-2"/>
</dbReference>
<protein>
    <recommendedName>
        <fullName evidence="5">Ribonucleotide reductase large subunit C-terminal domain-containing protein</fullName>
    </recommendedName>
</protein>
<evidence type="ECO:0000313" key="7">
    <source>
        <dbReference type="Proteomes" id="UP001524502"/>
    </source>
</evidence>
<sequence length="72" mass="7780">ASQELAQSRGAFPLFKQTILPQDKPQRNRTITTIAPTGTLSIIGGCSSGVEPVIAYVFNRNIMDGSEMLEVN</sequence>
<keyword evidence="2" id="KW-0846">Cobalamin</keyword>
<feature type="non-terminal residue" evidence="6">
    <location>
        <position position="1"/>
    </location>
</feature>
<evidence type="ECO:0000259" key="5">
    <source>
        <dbReference type="Pfam" id="PF02867"/>
    </source>
</evidence>
<proteinExistence type="predicted"/>
<feature type="non-terminal residue" evidence="6">
    <location>
        <position position="72"/>
    </location>
</feature>
<dbReference type="PANTHER" id="PTHR43371">
    <property type="entry name" value="VITAMIN B12-DEPENDENT RIBONUCLEOTIDE REDUCTASE"/>
    <property type="match status" value="1"/>
</dbReference>
<dbReference type="Pfam" id="PF02867">
    <property type="entry name" value="Ribonuc_red_lgC"/>
    <property type="match status" value="1"/>
</dbReference>
<evidence type="ECO:0000256" key="4">
    <source>
        <dbReference type="ARBA" id="ARBA00023285"/>
    </source>
</evidence>
<keyword evidence="7" id="KW-1185">Reference proteome</keyword>
<dbReference type="PANTHER" id="PTHR43371:SF1">
    <property type="entry name" value="RIBONUCLEOSIDE-DIPHOSPHATE REDUCTASE"/>
    <property type="match status" value="1"/>
</dbReference>
<dbReference type="EMBL" id="JANFXK010000257">
    <property type="protein sequence ID" value="MCQ4638794.1"/>
    <property type="molecule type" value="Genomic_DNA"/>
</dbReference>
<keyword evidence="3" id="KW-0560">Oxidoreductase</keyword>